<protein>
    <submittedName>
        <fullName evidence="2">Uncharacterized protein</fullName>
    </submittedName>
</protein>
<feature type="region of interest" description="Disordered" evidence="1">
    <location>
        <begin position="27"/>
        <end position="54"/>
    </location>
</feature>
<name>Q605M5_METCA</name>
<dbReference type="STRING" id="243233.MCA2255"/>
<feature type="region of interest" description="Disordered" evidence="1">
    <location>
        <begin position="92"/>
        <end position="115"/>
    </location>
</feature>
<accession>Q605M5</accession>
<dbReference type="AlphaFoldDB" id="Q605M5"/>
<evidence type="ECO:0000313" key="2">
    <source>
        <dbReference type="EMBL" id="AAU91750.1"/>
    </source>
</evidence>
<dbReference type="HOGENOM" id="CLU_2106062_0_0_6"/>
<evidence type="ECO:0000313" key="3">
    <source>
        <dbReference type="Proteomes" id="UP000006821"/>
    </source>
</evidence>
<dbReference type="EMBL" id="AE017282">
    <property type="protein sequence ID" value="AAU91750.1"/>
    <property type="molecule type" value="Genomic_DNA"/>
</dbReference>
<gene>
    <name evidence="2" type="ordered locus">MCA2255</name>
</gene>
<proteinExistence type="predicted"/>
<dbReference type="Proteomes" id="UP000006821">
    <property type="component" value="Chromosome"/>
</dbReference>
<evidence type="ECO:0000256" key="1">
    <source>
        <dbReference type="SAM" id="MobiDB-lite"/>
    </source>
</evidence>
<organism evidence="2 3">
    <name type="scientific">Methylococcus capsulatus (strain ATCC 33009 / NCIMB 11132 / Bath)</name>
    <dbReference type="NCBI Taxonomy" id="243233"/>
    <lineage>
        <taxon>Bacteria</taxon>
        <taxon>Pseudomonadati</taxon>
        <taxon>Pseudomonadota</taxon>
        <taxon>Gammaproteobacteria</taxon>
        <taxon>Methylococcales</taxon>
        <taxon>Methylococcaceae</taxon>
        <taxon>Methylococcus</taxon>
    </lineage>
</organism>
<reference evidence="2 3" key="1">
    <citation type="journal article" date="2004" name="PLoS Biol.">
        <title>Genomic insights into methanotrophy: the complete genome sequence of Methylococcus capsulatus (Bath).</title>
        <authorList>
            <person name="Ward N.L."/>
            <person name="Larsen O."/>
            <person name="Sakwa J."/>
            <person name="Bruseth L."/>
            <person name="Khouri H.M."/>
            <person name="Durkin A.S."/>
            <person name="Dimitrov G."/>
            <person name="Jiang L."/>
            <person name="Scanlan D."/>
            <person name="Kang K.H."/>
            <person name="Lewis M.R."/>
            <person name="Nelson K.E."/>
            <person name="Methe B.A."/>
            <person name="Wu M."/>
            <person name="Heidelberg J.F."/>
            <person name="Paulsen I.T."/>
            <person name="Fouts D.E."/>
            <person name="Ravel J."/>
            <person name="Tettelin H."/>
            <person name="Ren Q."/>
            <person name="Read T.D."/>
            <person name="DeBoy R.T."/>
            <person name="Seshadri R."/>
            <person name="Salzberg S.L."/>
            <person name="Jensen H.B."/>
            <person name="Birkeland N.K."/>
            <person name="Nelson W.C."/>
            <person name="Dodson R.J."/>
            <person name="Grindhaug S.H."/>
            <person name="Holt I.E."/>
            <person name="Eidhammer I."/>
            <person name="Jonasen I."/>
            <person name="Vanaken S."/>
            <person name="Utterback T.R."/>
            <person name="Feldblyum T.V."/>
            <person name="Fraser C.M."/>
            <person name="Lillehaug J.R."/>
            <person name="Eisen J.A."/>
        </authorList>
    </citation>
    <scope>NUCLEOTIDE SEQUENCE [LARGE SCALE GENOMIC DNA]</scope>
    <source>
        <strain evidence="3">ATCC 33009 / NCIMB 11132 / Bath</strain>
    </source>
</reference>
<sequence>MISFRRNEASGYRFRNRPGLRRAVVDDRQFGGPLPQIDRTPAPGLAQNAGEGFQGGPHDIAEIGLALPALFRFGRRGTLDLQSQIPETKVYTPMPAHPRFPSAPKAGYLAHRDSA</sequence>
<dbReference type="KEGG" id="mca:MCA2255"/>